<sequence>MPPSQQPPVTDEDCNLPSQARLHLLARLQTLLGDIPPHFWAACHLCDEQKLALLVQTAELNPDIVYIAAGQAYAMVTSWNQSMPGSASAATTPRSSPILQRLQSSLPGPTSSPLQGSPQEANTPPAKRQKISFTRSRSARDGAARRDNSRCVLTGTGASGIDVAHIYPFCLLSKEEDTFGKRHMFWRMLRMFWPDDKITAWEAVIFPDGPEERGLETPSNMITLSAQVHGLWNAGQFALKPISVSEDNTTLTIQFFWQAKHPLVMPTINLTTTPLSTRNLDSNDETRLIDCRQSDDRRIKSGDGFELTTDDPEARPLPSIALLEMQWFLQRVAGMAGAADELKDSEYHFSDNGLYYRGSYDDGDEISNLGLDDGGDETLLSHISSLSGPVIPDNTGVLSSIEGPKHYTEEMMDVEERFREV</sequence>
<proteinExistence type="predicted"/>
<name>A0A9P6VGI2_9HELO</name>
<dbReference type="InterPro" id="IPR003615">
    <property type="entry name" value="HNH_nuc"/>
</dbReference>
<accession>A0A9P6VGI2</accession>
<organism evidence="3 4">
    <name type="scientific">Hyphodiscus hymeniophilus</name>
    <dbReference type="NCBI Taxonomy" id="353542"/>
    <lineage>
        <taxon>Eukaryota</taxon>
        <taxon>Fungi</taxon>
        <taxon>Dikarya</taxon>
        <taxon>Ascomycota</taxon>
        <taxon>Pezizomycotina</taxon>
        <taxon>Leotiomycetes</taxon>
        <taxon>Helotiales</taxon>
        <taxon>Hyphodiscaceae</taxon>
        <taxon>Hyphodiscus</taxon>
    </lineage>
</organism>
<evidence type="ECO:0000256" key="1">
    <source>
        <dbReference type="SAM" id="MobiDB-lite"/>
    </source>
</evidence>
<feature type="compositionally biased region" description="Basic and acidic residues" evidence="1">
    <location>
        <begin position="138"/>
        <end position="148"/>
    </location>
</feature>
<reference evidence="3" key="1">
    <citation type="submission" date="2019-07" db="EMBL/GenBank/DDBJ databases">
        <title>Hyphodiscus hymeniophilus genome sequencing and assembly.</title>
        <authorList>
            <person name="Kramer G."/>
            <person name="Nodwell J."/>
        </authorList>
    </citation>
    <scope>NUCLEOTIDE SEQUENCE</scope>
    <source>
        <strain evidence="3">ATCC 34498</strain>
    </source>
</reference>
<gene>
    <name evidence="3" type="ORF">D0Z07_6508</name>
</gene>
<feature type="domain" description="HNH nuclease" evidence="2">
    <location>
        <begin position="151"/>
        <end position="239"/>
    </location>
</feature>
<evidence type="ECO:0000313" key="4">
    <source>
        <dbReference type="Proteomes" id="UP000785200"/>
    </source>
</evidence>
<evidence type="ECO:0000313" key="3">
    <source>
        <dbReference type="EMBL" id="KAG0647510.1"/>
    </source>
</evidence>
<comment type="caution">
    <text evidence="3">The sequence shown here is derived from an EMBL/GenBank/DDBJ whole genome shotgun (WGS) entry which is preliminary data.</text>
</comment>
<dbReference type="EMBL" id="VNKQ01000012">
    <property type="protein sequence ID" value="KAG0647510.1"/>
    <property type="molecule type" value="Genomic_DNA"/>
</dbReference>
<dbReference type="OrthoDB" id="3545258at2759"/>
<protein>
    <recommendedName>
        <fullName evidence="2">HNH nuclease domain-containing protein</fullName>
    </recommendedName>
</protein>
<feature type="region of interest" description="Disordered" evidence="1">
    <location>
        <begin position="100"/>
        <end position="148"/>
    </location>
</feature>
<dbReference type="Pfam" id="PF13391">
    <property type="entry name" value="HNH_2"/>
    <property type="match status" value="1"/>
</dbReference>
<evidence type="ECO:0000259" key="2">
    <source>
        <dbReference type="Pfam" id="PF13391"/>
    </source>
</evidence>
<dbReference type="Proteomes" id="UP000785200">
    <property type="component" value="Unassembled WGS sequence"/>
</dbReference>
<dbReference type="AlphaFoldDB" id="A0A9P6VGI2"/>
<feature type="compositionally biased region" description="Polar residues" evidence="1">
    <location>
        <begin position="101"/>
        <end position="122"/>
    </location>
</feature>
<keyword evidence="4" id="KW-1185">Reference proteome</keyword>